<reference evidence="2" key="1">
    <citation type="submission" date="2021-02" db="EMBL/GenBank/DDBJ databases">
        <authorList>
            <person name="Dougan E. K."/>
            <person name="Rhodes N."/>
            <person name="Thang M."/>
            <person name="Chan C."/>
        </authorList>
    </citation>
    <scope>NUCLEOTIDE SEQUENCE</scope>
</reference>
<evidence type="ECO:0000313" key="2">
    <source>
        <dbReference type="EMBL" id="CAE8621827.1"/>
    </source>
</evidence>
<evidence type="ECO:0000256" key="1">
    <source>
        <dbReference type="SAM" id="SignalP"/>
    </source>
</evidence>
<proteinExistence type="predicted"/>
<feature type="non-terminal residue" evidence="2">
    <location>
        <position position="467"/>
    </location>
</feature>
<keyword evidence="1" id="KW-0732">Signal</keyword>
<accession>A0A813GGP0</accession>
<feature type="chain" id="PRO_5032964958" evidence="1">
    <location>
        <begin position="43"/>
        <end position="467"/>
    </location>
</feature>
<dbReference type="AlphaFoldDB" id="A0A813GGP0"/>
<feature type="signal peptide" evidence="1">
    <location>
        <begin position="1"/>
        <end position="42"/>
    </location>
</feature>
<organism evidence="2 3">
    <name type="scientific">Polarella glacialis</name>
    <name type="common">Dinoflagellate</name>
    <dbReference type="NCBI Taxonomy" id="89957"/>
    <lineage>
        <taxon>Eukaryota</taxon>
        <taxon>Sar</taxon>
        <taxon>Alveolata</taxon>
        <taxon>Dinophyceae</taxon>
        <taxon>Suessiales</taxon>
        <taxon>Suessiaceae</taxon>
        <taxon>Polarella</taxon>
    </lineage>
</organism>
<sequence>MLGVFKRGRSTQMPGCLKPRLSVGLFLLVLLLAASLPRHVAAATPALSWGKRLCAYYQGNTCVVTQNRTITRPFILRTSGNIQFKGARWQCVVRSTSYETISIDIAVSGSISLVQGSLLHCATVTLQAQQVEISDKSEVSANGTSFTSEPFASMEGESAAKLFSAPQRGASHGGLGGTPAGCTGDDAQLARRLALAYGNPIAPWRFGRAAGPLGNRGLGGGRLRIIAGQSVVLNGTLSAAGRGPDEADGDESAACGSGGSIWISCRNLVQPGSTPVAAIATVGDGAVDFVDELGTGDVPPVVQKGRILAPGGCCSRCLCGGGGRVLTEVSEDGMPRNVVVSGGCFREAAKMDSEGCRCGSAGTWASRRLVAGRRFQRFPPPGRRFWWLPRWLQDRRLVHLQQLASPGSVTTVRVDNSHAVSMAGAKLAQPTPLSGFSVPVVLHLNDALVMPTEQEPLWNLAGLGLLS</sequence>
<dbReference type="OrthoDB" id="433465at2759"/>
<protein>
    <submittedName>
        <fullName evidence="2">Uncharacterized protein</fullName>
    </submittedName>
</protein>
<name>A0A813GGP0_POLGL</name>
<gene>
    <name evidence="2" type="ORF">PGLA1383_LOCUS39345</name>
</gene>
<keyword evidence="3" id="KW-1185">Reference proteome</keyword>
<evidence type="ECO:0000313" key="3">
    <source>
        <dbReference type="Proteomes" id="UP000654075"/>
    </source>
</evidence>
<comment type="caution">
    <text evidence="2">The sequence shown here is derived from an EMBL/GenBank/DDBJ whole genome shotgun (WGS) entry which is preliminary data.</text>
</comment>
<dbReference type="EMBL" id="CAJNNV010027830">
    <property type="protein sequence ID" value="CAE8621827.1"/>
    <property type="molecule type" value="Genomic_DNA"/>
</dbReference>
<dbReference type="Proteomes" id="UP000654075">
    <property type="component" value="Unassembled WGS sequence"/>
</dbReference>